<evidence type="ECO:0000313" key="1">
    <source>
        <dbReference type="EMBL" id="GFS30985.1"/>
    </source>
</evidence>
<proteinExistence type="predicted"/>
<gene>
    <name evidence="1" type="ORF">TNIN_443831</name>
</gene>
<evidence type="ECO:0000313" key="2">
    <source>
        <dbReference type="Proteomes" id="UP000886998"/>
    </source>
</evidence>
<protein>
    <submittedName>
        <fullName evidence="1">Uncharacterized protein</fullName>
    </submittedName>
</protein>
<dbReference type="Proteomes" id="UP000886998">
    <property type="component" value="Unassembled WGS sequence"/>
</dbReference>
<dbReference type="AlphaFoldDB" id="A0A8X6I5B3"/>
<comment type="caution">
    <text evidence="1">The sequence shown here is derived from an EMBL/GenBank/DDBJ whole genome shotgun (WGS) entry which is preliminary data.</text>
</comment>
<reference evidence="1" key="1">
    <citation type="submission" date="2020-08" db="EMBL/GenBank/DDBJ databases">
        <title>Multicomponent nature underlies the extraordinary mechanical properties of spider dragline silk.</title>
        <authorList>
            <person name="Kono N."/>
            <person name="Nakamura H."/>
            <person name="Mori M."/>
            <person name="Yoshida Y."/>
            <person name="Ohtoshi R."/>
            <person name="Malay A.D."/>
            <person name="Moran D.A.P."/>
            <person name="Tomita M."/>
            <person name="Numata K."/>
            <person name="Arakawa K."/>
        </authorList>
    </citation>
    <scope>NUCLEOTIDE SEQUENCE</scope>
</reference>
<name>A0A8X6I5B3_9ARAC</name>
<accession>A0A8X6I5B3</accession>
<organism evidence="1 2">
    <name type="scientific">Trichonephila inaurata madagascariensis</name>
    <dbReference type="NCBI Taxonomy" id="2747483"/>
    <lineage>
        <taxon>Eukaryota</taxon>
        <taxon>Metazoa</taxon>
        <taxon>Ecdysozoa</taxon>
        <taxon>Arthropoda</taxon>
        <taxon>Chelicerata</taxon>
        <taxon>Arachnida</taxon>
        <taxon>Araneae</taxon>
        <taxon>Araneomorphae</taxon>
        <taxon>Entelegynae</taxon>
        <taxon>Araneoidea</taxon>
        <taxon>Nephilidae</taxon>
        <taxon>Trichonephila</taxon>
        <taxon>Trichonephila inaurata</taxon>
    </lineage>
</organism>
<keyword evidence="2" id="KW-1185">Reference proteome</keyword>
<dbReference type="EMBL" id="BMAV01024204">
    <property type="protein sequence ID" value="GFS30985.1"/>
    <property type="molecule type" value="Genomic_DNA"/>
</dbReference>
<sequence length="95" mass="10877">MSGPRKDPKTPLDLIFFTVSEGAWLIEPPCVYQTDWLLISHFENTPEILMTDLVSWSHGRGMAVCKLTHHFNANFRVSTELIHNCLYTAIICEQV</sequence>